<feature type="domain" description="ABC transmembrane type-2" evidence="12">
    <location>
        <begin position="54"/>
        <end position="273"/>
    </location>
</feature>
<dbReference type="InterPro" id="IPR000412">
    <property type="entry name" value="ABC_2_transport"/>
</dbReference>
<sequence>MLRLTAESPVRAITRQNVRVPSAANPPKPRAVAWRSLRLLTQRDLKVRYATSLLGYLWSILDPLLMSLIYWFIFTQMLKRGLGEDPYIVFLLCAMLPWVWFNGAISDSTRAFLRDIKLVRSVALPRWIWVGRIVCSKGVEFLLSLPVLIVFAVFSGAHVGWQIVLFPVGLLLLGALILGLGLLIAPLTVFFRDLERATKLVLRLLFYASPIIYGASDLPEAVRPLAWINPLSGIFSLFRAGFFPDQLDWALVGVSVALTAVALIAGILVFRRTIGGVLKEL</sequence>
<evidence type="ECO:0000256" key="11">
    <source>
        <dbReference type="RuleBase" id="RU361157"/>
    </source>
</evidence>
<evidence type="ECO:0000256" key="8">
    <source>
        <dbReference type="ARBA" id="ARBA00022989"/>
    </source>
</evidence>
<dbReference type="InterPro" id="IPR047817">
    <property type="entry name" value="ABC2_TM_bact-type"/>
</dbReference>
<keyword evidence="14" id="KW-1185">Reference proteome</keyword>
<dbReference type="Pfam" id="PF01061">
    <property type="entry name" value="ABC2_membrane"/>
    <property type="match status" value="1"/>
</dbReference>
<dbReference type="InterPro" id="IPR013525">
    <property type="entry name" value="ABC2_TM"/>
</dbReference>
<dbReference type="PRINTS" id="PR00164">
    <property type="entry name" value="ABC2TRNSPORT"/>
</dbReference>
<proteinExistence type="inferred from homology"/>
<keyword evidence="7" id="KW-0972">Capsule biogenesis/degradation</keyword>
<dbReference type="PANTHER" id="PTHR30413">
    <property type="entry name" value="INNER MEMBRANE TRANSPORT PERMEASE"/>
    <property type="match status" value="1"/>
</dbReference>
<accession>A0ABN2LHJ4</accession>
<comment type="similarity">
    <text evidence="2 11">Belongs to the ABC-2 integral membrane protein family.</text>
</comment>
<evidence type="ECO:0000256" key="5">
    <source>
        <dbReference type="ARBA" id="ARBA00022597"/>
    </source>
</evidence>
<feature type="transmembrane region" description="Helical" evidence="11">
    <location>
        <begin position="86"/>
        <end position="105"/>
    </location>
</feature>
<evidence type="ECO:0000256" key="9">
    <source>
        <dbReference type="ARBA" id="ARBA00023136"/>
    </source>
</evidence>
<feature type="transmembrane region" description="Helical" evidence="11">
    <location>
        <begin position="53"/>
        <end position="74"/>
    </location>
</feature>
<protein>
    <recommendedName>
        <fullName evidence="11">Transport permease protein</fullName>
    </recommendedName>
</protein>
<organism evidence="13 14">
    <name type="scientific">Leucobacter iarius</name>
    <dbReference type="NCBI Taxonomy" id="333963"/>
    <lineage>
        <taxon>Bacteria</taxon>
        <taxon>Bacillati</taxon>
        <taxon>Actinomycetota</taxon>
        <taxon>Actinomycetes</taxon>
        <taxon>Micrococcales</taxon>
        <taxon>Microbacteriaceae</taxon>
        <taxon>Leucobacter</taxon>
    </lineage>
</organism>
<feature type="transmembrane region" description="Helical" evidence="11">
    <location>
        <begin position="141"/>
        <end position="164"/>
    </location>
</feature>
<evidence type="ECO:0000256" key="1">
    <source>
        <dbReference type="ARBA" id="ARBA00004651"/>
    </source>
</evidence>
<dbReference type="Proteomes" id="UP001500851">
    <property type="component" value="Unassembled WGS sequence"/>
</dbReference>
<reference evidence="13 14" key="1">
    <citation type="journal article" date="2019" name="Int. J. Syst. Evol. Microbiol.">
        <title>The Global Catalogue of Microorganisms (GCM) 10K type strain sequencing project: providing services to taxonomists for standard genome sequencing and annotation.</title>
        <authorList>
            <consortium name="The Broad Institute Genomics Platform"/>
            <consortium name="The Broad Institute Genome Sequencing Center for Infectious Disease"/>
            <person name="Wu L."/>
            <person name="Ma J."/>
        </authorList>
    </citation>
    <scope>NUCLEOTIDE SEQUENCE [LARGE SCALE GENOMIC DNA]</scope>
    <source>
        <strain evidence="13 14">JCM 14736</strain>
    </source>
</reference>
<evidence type="ECO:0000256" key="10">
    <source>
        <dbReference type="ARBA" id="ARBA00023251"/>
    </source>
</evidence>
<feature type="transmembrane region" description="Helical" evidence="11">
    <location>
        <begin position="170"/>
        <end position="191"/>
    </location>
</feature>
<keyword evidence="5" id="KW-0762">Sugar transport</keyword>
<gene>
    <name evidence="13" type="ORF">GCM10009768_17350</name>
</gene>
<keyword evidence="9 11" id="KW-0472">Membrane</keyword>
<evidence type="ECO:0000256" key="2">
    <source>
        <dbReference type="ARBA" id="ARBA00007783"/>
    </source>
</evidence>
<evidence type="ECO:0000259" key="12">
    <source>
        <dbReference type="PROSITE" id="PS51012"/>
    </source>
</evidence>
<keyword evidence="8 11" id="KW-1133">Transmembrane helix</keyword>
<comment type="subcellular location">
    <subcellularLocation>
        <location evidence="1 11">Cell membrane</location>
        <topology evidence="1 11">Multi-pass membrane protein</topology>
    </subcellularLocation>
</comment>
<comment type="caution">
    <text evidence="13">The sequence shown here is derived from an EMBL/GenBank/DDBJ whole genome shotgun (WGS) entry which is preliminary data.</text>
</comment>
<name>A0ABN2LHJ4_9MICO</name>
<keyword evidence="3 11" id="KW-0813">Transport</keyword>
<dbReference type="EMBL" id="BAAAOB010000001">
    <property type="protein sequence ID" value="GAA1788843.1"/>
    <property type="molecule type" value="Genomic_DNA"/>
</dbReference>
<evidence type="ECO:0000256" key="3">
    <source>
        <dbReference type="ARBA" id="ARBA00022448"/>
    </source>
</evidence>
<evidence type="ECO:0000256" key="4">
    <source>
        <dbReference type="ARBA" id="ARBA00022475"/>
    </source>
</evidence>
<keyword evidence="10" id="KW-0046">Antibiotic resistance</keyword>
<evidence type="ECO:0000256" key="6">
    <source>
        <dbReference type="ARBA" id="ARBA00022692"/>
    </source>
</evidence>
<feature type="transmembrane region" description="Helical" evidence="11">
    <location>
        <begin position="249"/>
        <end position="270"/>
    </location>
</feature>
<keyword evidence="6 11" id="KW-0812">Transmembrane</keyword>
<evidence type="ECO:0000313" key="13">
    <source>
        <dbReference type="EMBL" id="GAA1788843.1"/>
    </source>
</evidence>
<evidence type="ECO:0000313" key="14">
    <source>
        <dbReference type="Proteomes" id="UP001500851"/>
    </source>
</evidence>
<keyword evidence="4 11" id="KW-1003">Cell membrane</keyword>
<dbReference type="PANTHER" id="PTHR30413:SF10">
    <property type="entry name" value="CAPSULE POLYSACCHARIDE EXPORT INNER-MEMBRANE PROTEIN CTRC"/>
    <property type="match status" value="1"/>
</dbReference>
<dbReference type="PROSITE" id="PS51012">
    <property type="entry name" value="ABC_TM2"/>
    <property type="match status" value="1"/>
</dbReference>
<evidence type="ECO:0000256" key="7">
    <source>
        <dbReference type="ARBA" id="ARBA00022903"/>
    </source>
</evidence>
<feature type="transmembrane region" description="Helical" evidence="11">
    <location>
        <begin position="200"/>
        <end position="216"/>
    </location>
</feature>